<sequence length="119" mass="13315">MLSHKIHYQAKHSYETLDSHASALFADHLVMLVLRESPPLCRHPALAAEQCCSARCRNETFSRTLVRSCKLFGFASGLLFLIPLGFPPGKVGSFGESSFVFRGCQDKSERSSRLIEDRL</sequence>
<evidence type="ECO:0000313" key="2">
    <source>
        <dbReference type="EMBL" id="GIY49447.1"/>
    </source>
</evidence>
<comment type="caution">
    <text evidence="2">The sequence shown here is derived from an EMBL/GenBank/DDBJ whole genome shotgun (WGS) entry which is preliminary data.</text>
</comment>
<dbReference type="Proteomes" id="UP001054837">
    <property type="component" value="Unassembled WGS sequence"/>
</dbReference>
<accession>A0AAV4TW06</accession>
<proteinExistence type="predicted"/>
<dbReference type="AlphaFoldDB" id="A0AAV4TW06"/>
<keyword evidence="1" id="KW-1133">Transmembrane helix</keyword>
<dbReference type="EMBL" id="BPLQ01010229">
    <property type="protein sequence ID" value="GIY49447.1"/>
    <property type="molecule type" value="Genomic_DNA"/>
</dbReference>
<name>A0AAV4TW06_9ARAC</name>
<organism evidence="2 3">
    <name type="scientific">Caerostris darwini</name>
    <dbReference type="NCBI Taxonomy" id="1538125"/>
    <lineage>
        <taxon>Eukaryota</taxon>
        <taxon>Metazoa</taxon>
        <taxon>Ecdysozoa</taxon>
        <taxon>Arthropoda</taxon>
        <taxon>Chelicerata</taxon>
        <taxon>Arachnida</taxon>
        <taxon>Araneae</taxon>
        <taxon>Araneomorphae</taxon>
        <taxon>Entelegynae</taxon>
        <taxon>Araneoidea</taxon>
        <taxon>Araneidae</taxon>
        <taxon>Caerostris</taxon>
    </lineage>
</organism>
<protein>
    <submittedName>
        <fullName evidence="2">Uncharacterized protein</fullName>
    </submittedName>
</protein>
<keyword evidence="1" id="KW-0812">Transmembrane</keyword>
<keyword evidence="1" id="KW-0472">Membrane</keyword>
<keyword evidence="3" id="KW-1185">Reference proteome</keyword>
<reference evidence="2 3" key="1">
    <citation type="submission" date="2021-06" db="EMBL/GenBank/DDBJ databases">
        <title>Caerostris darwini draft genome.</title>
        <authorList>
            <person name="Kono N."/>
            <person name="Arakawa K."/>
        </authorList>
    </citation>
    <scope>NUCLEOTIDE SEQUENCE [LARGE SCALE GENOMIC DNA]</scope>
</reference>
<evidence type="ECO:0000256" key="1">
    <source>
        <dbReference type="SAM" id="Phobius"/>
    </source>
</evidence>
<gene>
    <name evidence="2" type="ORF">CDAR_283231</name>
</gene>
<evidence type="ECO:0000313" key="3">
    <source>
        <dbReference type="Proteomes" id="UP001054837"/>
    </source>
</evidence>
<feature type="transmembrane region" description="Helical" evidence="1">
    <location>
        <begin position="65"/>
        <end position="86"/>
    </location>
</feature>